<evidence type="ECO:0000313" key="3">
    <source>
        <dbReference type="Proteomes" id="UP000029444"/>
    </source>
</evidence>
<dbReference type="eggNOG" id="COG2050">
    <property type="taxonomic scope" value="Bacteria"/>
</dbReference>
<dbReference type="Pfam" id="PF03061">
    <property type="entry name" value="4HBT"/>
    <property type="match status" value="1"/>
</dbReference>
<dbReference type="OrthoDB" id="5242242at2"/>
<evidence type="ECO:0000259" key="1">
    <source>
        <dbReference type="Pfam" id="PF03061"/>
    </source>
</evidence>
<evidence type="ECO:0000313" key="2">
    <source>
        <dbReference type="EMBL" id="KGD65981.1"/>
    </source>
</evidence>
<organism evidence="2 3">
    <name type="scientific">Alcanivorax nanhaiticus</name>
    <dbReference type="NCBI Taxonomy" id="1177154"/>
    <lineage>
        <taxon>Bacteria</taxon>
        <taxon>Pseudomonadati</taxon>
        <taxon>Pseudomonadota</taxon>
        <taxon>Gammaproteobacteria</taxon>
        <taxon>Oceanospirillales</taxon>
        <taxon>Alcanivoracaceae</taxon>
        <taxon>Alcanivorax</taxon>
    </lineage>
</organism>
<dbReference type="InterPro" id="IPR029069">
    <property type="entry name" value="HotDog_dom_sf"/>
</dbReference>
<dbReference type="RefSeq" id="WP_035230130.1">
    <property type="nucleotide sequence ID" value="NZ_ARXV01000002.1"/>
</dbReference>
<dbReference type="Gene3D" id="3.10.129.10">
    <property type="entry name" value="Hotdog Thioesterase"/>
    <property type="match status" value="1"/>
</dbReference>
<dbReference type="CDD" id="cd03443">
    <property type="entry name" value="PaaI_thioesterase"/>
    <property type="match status" value="1"/>
</dbReference>
<dbReference type="PATRIC" id="fig|1177154.3.peg.458"/>
<name>A0A095SMT0_9GAMM</name>
<proteinExistence type="predicted"/>
<dbReference type="Proteomes" id="UP000029444">
    <property type="component" value="Unassembled WGS sequence"/>
</dbReference>
<dbReference type="SUPFAM" id="SSF54637">
    <property type="entry name" value="Thioesterase/thiol ester dehydrase-isomerase"/>
    <property type="match status" value="1"/>
</dbReference>
<reference evidence="2 3" key="1">
    <citation type="submission" date="2012-09" db="EMBL/GenBank/DDBJ databases">
        <title>Genome Sequence of alkane-degrading Bacterium Alcanivorax sp. 19-m-6.</title>
        <authorList>
            <person name="Lai Q."/>
            <person name="Shao Z."/>
        </authorList>
    </citation>
    <scope>NUCLEOTIDE SEQUENCE [LARGE SCALE GENOMIC DNA]</scope>
    <source>
        <strain evidence="2 3">19-m-6</strain>
    </source>
</reference>
<dbReference type="AlphaFoldDB" id="A0A095SMT0"/>
<gene>
    <name evidence="2" type="ORF">Y5S_00453</name>
</gene>
<dbReference type="PANTHER" id="PTHR47260">
    <property type="entry name" value="UPF0644 PROTEIN PB2B4.06"/>
    <property type="match status" value="1"/>
</dbReference>
<dbReference type="InterPro" id="IPR052061">
    <property type="entry name" value="PTE-AB_protein"/>
</dbReference>
<keyword evidence="3" id="KW-1185">Reference proteome</keyword>
<comment type="caution">
    <text evidence="2">The sequence shown here is derived from an EMBL/GenBank/DDBJ whole genome shotgun (WGS) entry which is preliminary data.</text>
</comment>
<dbReference type="STRING" id="1177154.Y5S_00453"/>
<dbReference type="EMBL" id="ARXV01000002">
    <property type="protein sequence ID" value="KGD65981.1"/>
    <property type="molecule type" value="Genomic_DNA"/>
</dbReference>
<feature type="domain" description="Thioesterase" evidence="1">
    <location>
        <begin position="139"/>
        <end position="211"/>
    </location>
</feature>
<dbReference type="PANTHER" id="PTHR47260:SF3">
    <property type="entry name" value="THIOESTERASE FAMILY PROTEIN (AFU_ORTHOLOGUE AFUA_7G03960)"/>
    <property type="match status" value="1"/>
</dbReference>
<dbReference type="InterPro" id="IPR006683">
    <property type="entry name" value="Thioestr_dom"/>
</dbReference>
<dbReference type="GO" id="GO:0016790">
    <property type="term" value="F:thiolester hydrolase activity"/>
    <property type="evidence" value="ECO:0007669"/>
    <property type="project" value="UniProtKB-ARBA"/>
</dbReference>
<sequence length="225" mass="24908">MSEKTTEKTYGPFELRSAYHSEPVPDDFVQRRRISAAIRTLSERLIRVEADEATLTGWADQLEALVDAVGQPERRDSREANRKLFTGAATIGDLYHMMDYDPVGGGANPIAPQIDWTREDQDGVEGALWLGQQYQGPPGRVHGGVVSWILDAVLSRAMHASFRLGVTGTLNIRYMAGSPIEEALTCRAHIVRQEGRKIFIEGGIWHGETQTVHAEGVWLTPKSLG</sequence>
<protein>
    <recommendedName>
        <fullName evidence="1">Thioesterase domain-containing protein</fullName>
    </recommendedName>
</protein>
<accession>A0A095SMT0</accession>